<comment type="similarity">
    <text evidence="2 14 15">Belongs to the TonB-dependent receptor family.</text>
</comment>
<accession>A0ABR9X0X2</accession>
<dbReference type="EMBL" id="JADFFK010000006">
    <property type="protein sequence ID" value="MBE9637156.1"/>
    <property type="molecule type" value="Genomic_DNA"/>
</dbReference>
<reference evidence="19 20" key="1">
    <citation type="journal article" date="2021" name="Int. J. Syst. Evol. Microbiol.">
        <title>Salipiger mangrovisoli sp. nov., isolated from mangrove soil and the proposal for the reclassification of Paraphaeobacter pallidus as Salipiger pallidus comb. nov.</title>
        <authorList>
            <person name="Du J."/>
            <person name="Liu Y."/>
            <person name="Pei T."/>
            <person name="Deng M.R."/>
            <person name="Zhu H."/>
        </authorList>
    </citation>
    <scope>NUCLEOTIDE SEQUENCE [LARGE SCALE GENOMIC DNA]</scope>
    <source>
        <strain evidence="19 20">6D45A</strain>
    </source>
</reference>
<comment type="caution">
    <text evidence="19">The sequence shown here is derived from an EMBL/GenBank/DDBJ whole genome shotgun (WGS) entry which is preliminary data.</text>
</comment>
<evidence type="ECO:0000256" key="4">
    <source>
        <dbReference type="ARBA" id="ARBA00022452"/>
    </source>
</evidence>
<organism evidence="19 20">
    <name type="scientific">Salipiger mangrovisoli</name>
    <dbReference type="NCBI Taxonomy" id="2865933"/>
    <lineage>
        <taxon>Bacteria</taxon>
        <taxon>Pseudomonadati</taxon>
        <taxon>Pseudomonadota</taxon>
        <taxon>Alphaproteobacteria</taxon>
        <taxon>Rhodobacterales</taxon>
        <taxon>Roseobacteraceae</taxon>
        <taxon>Salipiger</taxon>
    </lineage>
</organism>
<dbReference type="Gene3D" id="2.40.170.20">
    <property type="entry name" value="TonB-dependent receptor, beta-barrel domain"/>
    <property type="match status" value="1"/>
</dbReference>
<sequence length="712" mass="77581">MTSSLRLSYLASASLLALAGAVQAQSTADLFDLGELVLEGAYDPSDPVPGYVATTAQTATKTGTPILETPQSISVITGAQIEDQGATTLGDTLGYTAGVTAQPYGTDPRFDAPTIRGFDGGDAQYLNGLRILRDFGAPSFEIYSLERIEVLKGPASVLYGSGIPGGVINQVQKRAQFLSFGEAGVGVGDPKATEAFVDYNHAFSDTFAARVTAVARESEEDVEELENSRQYLGLATRWEPTEQTSLQFLGSWQKDSPITPTGVPYGLIGEEDDEDLRDYYGGDTDVDESDRRVLNLGFELAQEINRDWSAEASFRYQKFDWDFTGYNVSTAMSGYGLVNRVVTKQHEDNFTQNLDLRIKGHAETGDVAHALLFGLDLRRYGMDDETRFYYPGETPFPAHPDDSAGLPAAGYVQQRDLTLTQVGVYAQDEMAIGNWRASLALRHDWAEQSGDVALTQWDAATSAMKTTTYDADRKDEATTGRAGLSYLFANGVAPYLSYTTSFDPELGTDYLGKTYEPTTGKQWELGVKYQPLGFNGFFGAALYELTQENVKAASSDSEHAYSQIGEVRSQGLELEGTVDLENGWTLRGAYTRNLTEQTKGDNEGKQLPNAPLHNASLWANYSFAPDAALAGLTLGGGARYIGERYGDAPNAMALDSVTLFDLQASYAITEDMQLSVNVSNLTDEAYVASCTQYYGCYYGDGRTVQARLTYKW</sequence>
<evidence type="ECO:0000256" key="2">
    <source>
        <dbReference type="ARBA" id="ARBA00009810"/>
    </source>
</evidence>
<dbReference type="Proteomes" id="UP000607796">
    <property type="component" value="Unassembled WGS sequence"/>
</dbReference>
<feature type="signal peptide" evidence="16">
    <location>
        <begin position="1"/>
        <end position="24"/>
    </location>
</feature>
<keyword evidence="6 14" id="KW-0812">Transmembrane</keyword>
<dbReference type="NCBIfam" id="TIGR01783">
    <property type="entry name" value="TonB-siderophor"/>
    <property type="match status" value="1"/>
</dbReference>
<dbReference type="InterPro" id="IPR039426">
    <property type="entry name" value="TonB-dep_rcpt-like"/>
</dbReference>
<evidence type="ECO:0000256" key="11">
    <source>
        <dbReference type="ARBA" id="ARBA00023136"/>
    </source>
</evidence>
<feature type="chain" id="PRO_5046384120" evidence="16">
    <location>
        <begin position="25"/>
        <end position="712"/>
    </location>
</feature>
<protein>
    <submittedName>
        <fullName evidence="19">TonB-dependent siderophore receptor</fullName>
    </submittedName>
</protein>
<evidence type="ECO:0000256" key="7">
    <source>
        <dbReference type="ARBA" id="ARBA00022729"/>
    </source>
</evidence>
<dbReference type="InterPro" id="IPR036942">
    <property type="entry name" value="Beta-barrel_TonB_sf"/>
</dbReference>
<evidence type="ECO:0000256" key="3">
    <source>
        <dbReference type="ARBA" id="ARBA00022448"/>
    </source>
</evidence>
<comment type="subcellular location">
    <subcellularLocation>
        <location evidence="1 14">Cell outer membrane</location>
        <topology evidence="1 14">Multi-pass membrane protein</topology>
    </subcellularLocation>
</comment>
<evidence type="ECO:0000256" key="1">
    <source>
        <dbReference type="ARBA" id="ARBA00004571"/>
    </source>
</evidence>
<dbReference type="InterPro" id="IPR037066">
    <property type="entry name" value="Plug_dom_sf"/>
</dbReference>
<evidence type="ECO:0000259" key="18">
    <source>
        <dbReference type="Pfam" id="PF07715"/>
    </source>
</evidence>
<dbReference type="SUPFAM" id="SSF56935">
    <property type="entry name" value="Porins"/>
    <property type="match status" value="1"/>
</dbReference>
<dbReference type="InterPro" id="IPR010105">
    <property type="entry name" value="TonB_sidphr_rcpt"/>
</dbReference>
<keyword evidence="11 14" id="KW-0472">Membrane</keyword>
<keyword evidence="8" id="KW-0408">Iron</keyword>
<dbReference type="Pfam" id="PF00593">
    <property type="entry name" value="TonB_dep_Rec_b-barrel"/>
    <property type="match status" value="1"/>
</dbReference>
<evidence type="ECO:0000256" key="5">
    <source>
        <dbReference type="ARBA" id="ARBA00022496"/>
    </source>
</evidence>
<evidence type="ECO:0000256" key="10">
    <source>
        <dbReference type="ARBA" id="ARBA00023077"/>
    </source>
</evidence>
<evidence type="ECO:0000256" key="12">
    <source>
        <dbReference type="ARBA" id="ARBA00023170"/>
    </source>
</evidence>
<keyword evidence="3 14" id="KW-0813">Transport</keyword>
<dbReference type="PANTHER" id="PTHR32552">
    <property type="entry name" value="FERRICHROME IRON RECEPTOR-RELATED"/>
    <property type="match status" value="1"/>
</dbReference>
<dbReference type="Gene3D" id="2.170.130.10">
    <property type="entry name" value="TonB-dependent receptor, plug domain"/>
    <property type="match status" value="1"/>
</dbReference>
<feature type="domain" description="TonB-dependent receptor-like beta-barrel" evidence="17">
    <location>
        <begin position="239"/>
        <end position="681"/>
    </location>
</feature>
<evidence type="ECO:0000313" key="20">
    <source>
        <dbReference type="Proteomes" id="UP000607796"/>
    </source>
</evidence>
<dbReference type="InterPro" id="IPR012910">
    <property type="entry name" value="Plug_dom"/>
</dbReference>
<name>A0ABR9X0X2_9RHOB</name>
<evidence type="ECO:0000313" key="19">
    <source>
        <dbReference type="EMBL" id="MBE9637156.1"/>
    </source>
</evidence>
<dbReference type="PROSITE" id="PS52016">
    <property type="entry name" value="TONB_DEPENDENT_REC_3"/>
    <property type="match status" value="1"/>
</dbReference>
<dbReference type="RefSeq" id="WP_194134472.1">
    <property type="nucleotide sequence ID" value="NZ_JADFFK010000006.1"/>
</dbReference>
<evidence type="ECO:0000256" key="14">
    <source>
        <dbReference type="PROSITE-ProRule" id="PRU01360"/>
    </source>
</evidence>
<proteinExistence type="inferred from homology"/>
<keyword evidence="13 14" id="KW-0998">Cell outer membrane</keyword>
<evidence type="ECO:0000256" key="8">
    <source>
        <dbReference type="ARBA" id="ARBA00023004"/>
    </source>
</evidence>
<keyword evidence="20" id="KW-1185">Reference proteome</keyword>
<dbReference type="InterPro" id="IPR000531">
    <property type="entry name" value="Beta-barrel_TonB"/>
</dbReference>
<evidence type="ECO:0000256" key="9">
    <source>
        <dbReference type="ARBA" id="ARBA00023065"/>
    </source>
</evidence>
<dbReference type="PANTHER" id="PTHR32552:SF68">
    <property type="entry name" value="FERRICHROME OUTER MEMBRANE TRANSPORTER_PHAGE RECEPTOR"/>
    <property type="match status" value="1"/>
</dbReference>
<keyword evidence="7 16" id="KW-0732">Signal</keyword>
<keyword evidence="4 14" id="KW-1134">Transmembrane beta strand</keyword>
<keyword evidence="9" id="KW-0406">Ion transport</keyword>
<keyword evidence="10 15" id="KW-0798">TonB box</keyword>
<evidence type="ECO:0000259" key="17">
    <source>
        <dbReference type="Pfam" id="PF00593"/>
    </source>
</evidence>
<keyword evidence="12 19" id="KW-0675">Receptor</keyword>
<evidence type="ECO:0000256" key="6">
    <source>
        <dbReference type="ARBA" id="ARBA00022692"/>
    </source>
</evidence>
<evidence type="ECO:0000256" key="15">
    <source>
        <dbReference type="RuleBase" id="RU003357"/>
    </source>
</evidence>
<keyword evidence="5" id="KW-0410">Iron transport</keyword>
<dbReference type="CDD" id="cd01347">
    <property type="entry name" value="ligand_gated_channel"/>
    <property type="match status" value="1"/>
</dbReference>
<evidence type="ECO:0000256" key="13">
    <source>
        <dbReference type="ARBA" id="ARBA00023237"/>
    </source>
</evidence>
<feature type="domain" description="TonB-dependent receptor plug" evidence="18">
    <location>
        <begin position="66"/>
        <end position="167"/>
    </location>
</feature>
<dbReference type="Pfam" id="PF07715">
    <property type="entry name" value="Plug"/>
    <property type="match status" value="1"/>
</dbReference>
<gene>
    <name evidence="19" type="ORF">IQ782_09920</name>
</gene>
<evidence type="ECO:0000256" key="16">
    <source>
        <dbReference type="SAM" id="SignalP"/>
    </source>
</evidence>